<dbReference type="Proteomes" id="UP000008837">
    <property type="component" value="Unassembled WGS sequence"/>
</dbReference>
<dbReference type="InterPro" id="IPR051575">
    <property type="entry name" value="Myb-like_DNA-bd"/>
</dbReference>
<dbReference type="GO" id="GO:0000978">
    <property type="term" value="F:RNA polymerase II cis-regulatory region sequence-specific DNA binding"/>
    <property type="evidence" value="ECO:0007669"/>
    <property type="project" value="TreeGrafter"/>
</dbReference>
<dbReference type="AlphaFoldDB" id="A8QD24"/>
<keyword evidence="3" id="KW-0804">Transcription</keyword>
<feature type="domain" description="HTH myb-type" evidence="6">
    <location>
        <begin position="61"/>
        <end position="115"/>
    </location>
</feature>
<dbReference type="InterPro" id="IPR009057">
    <property type="entry name" value="Homeodomain-like_sf"/>
</dbReference>
<feature type="domain" description="HTH myb-type" evidence="6">
    <location>
        <begin position="6"/>
        <end position="56"/>
    </location>
</feature>
<organism evidence="7 8">
    <name type="scientific">Malassezia globosa (strain ATCC MYA-4612 / CBS 7966)</name>
    <name type="common">Dandruff-associated fungus</name>
    <dbReference type="NCBI Taxonomy" id="425265"/>
    <lineage>
        <taxon>Eukaryota</taxon>
        <taxon>Fungi</taxon>
        <taxon>Dikarya</taxon>
        <taxon>Basidiomycota</taxon>
        <taxon>Ustilaginomycotina</taxon>
        <taxon>Malasseziomycetes</taxon>
        <taxon>Malasseziales</taxon>
        <taxon>Malasseziaceae</taxon>
        <taxon>Malassezia</taxon>
    </lineage>
</organism>
<dbReference type="STRING" id="425265.A8QD24"/>
<dbReference type="VEuPathDB" id="FungiDB:MGL_4092"/>
<evidence type="ECO:0000313" key="7">
    <source>
        <dbReference type="EMBL" id="EDP41543.1"/>
    </source>
</evidence>
<evidence type="ECO:0000259" key="6">
    <source>
        <dbReference type="PROSITE" id="PS51294"/>
    </source>
</evidence>
<evidence type="ECO:0000313" key="8">
    <source>
        <dbReference type="Proteomes" id="UP000008837"/>
    </source>
</evidence>
<evidence type="ECO:0000256" key="3">
    <source>
        <dbReference type="ARBA" id="ARBA00023163"/>
    </source>
</evidence>
<dbReference type="EMBL" id="AAYY01000020">
    <property type="protein sequence ID" value="EDP41543.1"/>
    <property type="molecule type" value="Genomic_DNA"/>
</dbReference>
<gene>
    <name evidence="7" type="ORF">MGL_4092</name>
</gene>
<feature type="domain" description="Myb-like" evidence="5">
    <location>
        <begin position="112"/>
        <end position="162"/>
    </location>
</feature>
<accession>A8QD24</accession>
<dbReference type="RefSeq" id="XP_001728757.1">
    <property type="nucleotide sequence ID" value="XM_001728705.1"/>
</dbReference>
<dbReference type="InParanoid" id="A8QD24"/>
<keyword evidence="8" id="KW-1185">Reference proteome</keyword>
<dbReference type="GO" id="GO:0042795">
    <property type="term" value="P:snRNA transcription by RNA polymerase II"/>
    <property type="evidence" value="ECO:0007669"/>
    <property type="project" value="TreeGrafter"/>
</dbReference>
<dbReference type="PANTHER" id="PTHR46621:SF1">
    <property type="entry name" value="SNRNA-ACTIVATING PROTEIN COMPLEX SUBUNIT 4"/>
    <property type="match status" value="1"/>
</dbReference>
<name>A8QD24_MALGO</name>
<dbReference type="InterPro" id="IPR001005">
    <property type="entry name" value="SANT/Myb"/>
</dbReference>
<feature type="domain" description="Myb-like" evidence="5">
    <location>
        <begin position="6"/>
        <end position="60"/>
    </location>
</feature>
<dbReference type="KEGG" id="mgl:MGL_4092"/>
<comment type="caution">
    <text evidence="7">The sequence shown here is derived from an EMBL/GenBank/DDBJ whole genome shotgun (WGS) entry which is preliminary data.</text>
</comment>
<keyword evidence="2" id="KW-0238">DNA-binding</keyword>
<dbReference type="GO" id="GO:0042796">
    <property type="term" value="P:snRNA transcription by RNA polymerase III"/>
    <property type="evidence" value="ECO:0007669"/>
    <property type="project" value="TreeGrafter"/>
</dbReference>
<dbReference type="Pfam" id="PF00249">
    <property type="entry name" value="Myb_DNA-binding"/>
    <property type="match status" value="1"/>
</dbReference>
<dbReference type="GO" id="GO:0001006">
    <property type="term" value="F:RNA polymerase III type 3 promoter sequence-specific DNA binding"/>
    <property type="evidence" value="ECO:0007669"/>
    <property type="project" value="TreeGrafter"/>
</dbReference>
<dbReference type="InterPro" id="IPR017930">
    <property type="entry name" value="Myb_dom"/>
</dbReference>
<keyword evidence="4" id="KW-0539">Nucleus</keyword>
<dbReference type="GO" id="GO:0019185">
    <property type="term" value="C:snRNA-activating protein complex"/>
    <property type="evidence" value="ECO:0007669"/>
    <property type="project" value="TreeGrafter"/>
</dbReference>
<evidence type="ECO:0000259" key="5">
    <source>
        <dbReference type="PROSITE" id="PS50090"/>
    </source>
</evidence>
<dbReference type="GeneID" id="5853052"/>
<dbReference type="PROSITE" id="PS51294">
    <property type="entry name" value="HTH_MYB"/>
    <property type="match status" value="3"/>
</dbReference>
<evidence type="ECO:0000256" key="2">
    <source>
        <dbReference type="ARBA" id="ARBA00023125"/>
    </source>
</evidence>
<dbReference type="SMART" id="SM00717">
    <property type="entry name" value="SANT"/>
    <property type="match status" value="3"/>
</dbReference>
<evidence type="ECO:0000256" key="1">
    <source>
        <dbReference type="ARBA" id="ARBA00023015"/>
    </source>
</evidence>
<protein>
    <submittedName>
        <fullName evidence="7">Uncharacterized protein</fullName>
    </submittedName>
</protein>
<feature type="domain" description="Myb-like" evidence="5">
    <location>
        <begin position="61"/>
        <end position="111"/>
    </location>
</feature>
<feature type="domain" description="HTH myb-type" evidence="6">
    <location>
        <begin position="116"/>
        <end position="166"/>
    </location>
</feature>
<sequence length="438" mass="49092">MSQPYENPVDRRKWTPEEDGMLKMAMNNLKDCRETRWTEIAASVPGRSAKACRKRWVNGLNDRLKKGSWMKEEDDRLREAVAIMSNDWARIAEYVGQRSGDQCSKRWREVIDPAINKTSWTNEEDELLVSLFHKHGSCWQVISTHFNNRRALQCRNRCCKLLGLHAHPRKKACNYEKLSPLSSEFVCSPIVSPTLQADSTGVAPLQNGSHDATVPGDMLNLNNLFSTPAESTTPNKHSLGVSEEANLMNYASQLEPSSNNTTTSYPSNPCNDYNDVQTMQFIEAWSRVQGYASAERKGPPAALNLDLETTLFSMSTPTEPNYSPFLDSAVSLPSSTLTTPCTQGLTDAFVLNNYDTINGMQQPLLATSNSCDESAKEFFLPNHSYHFNNECMADTVKLPSSESTASYEGYLQTAIQNPVLVSEPIQLDPFNIQPYRAY</sequence>
<dbReference type="Gene3D" id="1.10.10.60">
    <property type="entry name" value="Homeodomain-like"/>
    <property type="match status" value="3"/>
</dbReference>
<proteinExistence type="predicted"/>
<evidence type="ECO:0000256" key="4">
    <source>
        <dbReference type="ARBA" id="ARBA00023242"/>
    </source>
</evidence>
<dbReference type="PANTHER" id="PTHR46621">
    <property type="entry name" value="SNRNA-ACTIVATING PROTEIN COMPLEX SUBUNIT 4"/>
    <property type="match status" value="1"/>
</dbReference>
<dbReference type="Pfam" id="PF13921">
    <property type="entry name" value="Myb_DNA-bind_6"/>
    <property type="match status" value="1"/>
</dbReference>
<dbReference type="OrthoDB" id="2143914at2759"/>
<dbReference type="SUPFAM" id="SSF46689">
    <property type="entry name" value="Homeodomain-like"/>
    <property type="match status" value="2"/>
</dbReference>
<reference evidence="7 8" key="1">
    <citation type="journal article" date="2007" name="Proc. Natl. Acad. Sci. U.S.A.">
        <title>Dandruff-associated Malassezia genomes reveal convergent and divergent virulence traits shared with plant and human fungal pathogens.</title>
        <authorList>
            <person name="Xu J."/>
            <person name="Saunders C.W."/>
            <person name="Hu P."/>
            <person name="Grant R.A."/>
            <person name="Boekhout T."/>
            <person name="Kuramae E.E."/>
            <person name="Kronstad J.W."/>
            <person name="Deangelis Y.M."/>
            <person name="Reeder N.L."/>
            <person name="Johnstone K.R."/>
            <person name="Leland M."/>
            <person name="Fieno A.M."/>
            <person name="Begley W.M."/>
            <person name="Sun Y."/>
            <person name="Lacey M.P."/>
            <person name="Chaudhary T."/>
            <person name="Keough T."/>
            <person name="Chu L."/>
            <person name="Sears R."/>
            <person name="Yuan B."/>
            <person name="Dawson T.L.Jr."/>
        </authorList>
    </citation>
    <scope>NUCLEOTIDE SEQUENCE [LARGE SCALE GENOMIC DNA]</scope>
    <source>
        <strain evidence="8">ATCC MYA-4612 / CBS 7966</strain>
    </source>
</reference>
<keyword evidence="1" id="KW-0805">Transcription regulation</keyword>
<dbReference type="CDD" id="cd00167">
    <property type="entry name" value="SANT"/>
    <property type="match status" value="3"/>
</dbReference>
<dbReference type="PROSITE" id="PS50090">
    <property type="entry name" value="MYB_LIKE"/>
    <property type="match status" value="3"/>
</dbReference>